<protein>
    <submittedName>
        <fullName evidence="1">Uncharacterized protein</fullName>
    </submittedName>
</protein>
<organism evidence="1 2">
    <name type="scientific">Chitinophaga oryziterrae</name>
    <dbReference type="NCBI Taxonomy" id="1031224"/>
    <lineage>
        <taxon>Bacteria</taxon>
        <taxon>Pseudomonadati</taxon>
        <taxon>Bacteroidota</taxon>
        <taxon>Chitinophagia</taxon>
        <taxon>Chitinophagales</taxon>
        <taxon>Chitinophagaceae</taxon>
        <taxon>Chitinophaga</taxon>
    </lineage>
</organism>
<reference evidence="1 2" key="1">
    <citation type="submission" date="2019-12" db="EMBL/GenBank/DDBJ databases">
        <title>The draft genomic sequence of strain Chitinophaga oryziterrae JCM 16595.</title>
        <authorList>
            <person name="Zhang X."/>
        </authorList>
    </citation>
    <scope>NUCLEOTIDE SEQUENCE [LARGE SCALE GENOMIC DNA]</scope>
    <source>
        <strain evidence="1 2">JCM 16595</strain>
    </source>
</reference>
<dbReference type="OrthoDB" id="686781at2"/>
<accession>A0A6N8JHU1</accession>
<dbReference type="AlphaFoldDB" id="A0A6N8JHU1"/>
<keyword evidence="2" id="KW-1185">Reference proteome</keyword>
<dbReference type="EMBL" id="WRXO01000009">
    <property type="protein sequence ID" value="MVT43838.1"/>
    <property type="molecule type" value="Genomic_DNA"/>
</dbReference>
<sequence length="58" mass="6361">MNNYLIKTSEGELKIMQVKPADEASFHATYSNQIIASGSSIQEILIKYGELLNGESGQ</sequence>
<comment type="caution">
    <text evidence="1">The sequence shown here is derived from an EMBL/GenBank/DDBJ whole genome shotgun (WGS) entry which is preliminary data.</text>
</comment>
<proteinExistence type="predicted"/>
<dbReference type="RefSeq" id="WP_157302653.1">
    <property type="nucleotide sequence ID" value="NZ_BAAAZB010000001.1"/>
</dbReference>
<evidence type="ECO:0000313" key="2">
    <source>
        <dbReference type="Proteomes" id="UP000468388"/>
    </source>
</evidence>
<evidence type="ECO:0000313" key="1">
    <source>
        <dbReference type="EMBL" id="MVT43838.1"/>
    </source>
</evidence>
<dbReference type="Proteomes" id="UP000468388">
    <property type="component" value="Unassembled WGS sequence"/>
</dbReference>
<gene>
    <name evidence="1" type="ORF">GO495_24805</name>
</gene>
<name>A0A6N8JHU1_9BACT</name>